<dbReference type="GO" id="GO:0005737">
    <property type="term" value="C:cytoplasm"/>
    <property type="evidence" value="ECO:0007669"/>
    <property type="project" value="TreeGrafter"/>
</dbReference>
<protein>
    <recommendedName>
        <fullName evidence="3">N-acetylglucosamine-induced protein 1</fullName>
    </recommendedName>
</protein>
<dbReference type="InterPro" id="IPR022036">
    <property type="entry name" value="DUF3605"/>
</dbReference>
<name>A0AA39V165_9LECA</name>
<dbReference type="Pfam" id="PF12239">
    <property type="entry name" value="DUF3605"/>
    <property type="match status" value="1"/>
</dbReference>
<gene>
    <name evidence="1" type="ORF">JMJ35_006295</name>
</gene>
<dbReference type="AlphaFoldDB" id="A0AA39V165"/>
<dbReference type="Proteomes" id="UP001166286">
    <property type="component" value="Unassembled WGS sequence"/>
</dbReference>
<organism evidence="1 2">
    <name type="scientific">Cladonia borealis</name>
    <dbReference type="NCBI Taxonomy" id="184061"/>
    <lineage>
        <taxon>Eukaryota</taxon>
        <taxon>Fungi</taxon>
        <taxon>Dikarya</taxon>
        <taxon>Ascomycota</taxon>
        <taxon>Pezizomycotina</taxon>
        <taxon>Lecanoromycetes</taxon>
        <taxon>OSLEUM clade</taxon>
        <taxon>Lecanoromycetidae</taxon>
        <taxon>Lecanorales</taxon>
        <taxon>Lecanorineae</taxon>
        <taxon>Cladoniaceae</taxon>
        <taxon>Cladonia</taxon>
    </lineage>
</organism>
<dbReference type="EMBL" id="JAFEKC020000013">
    <property type="protein sequence ID" value="KAK0511722.1"/>
    <property type="molecule type" value="Genomic_DNA"/>
</dbReference>
<comment type="caution">
    <text evidence="1">The sequence shown here is derived from an EMBL/GenBank/DDBJ whole genome shotgun (WGS) entry which is preliminary data.</text>
</comment>
<sequence length="225" mass="25966">MTETDVPDKIPFELTQTDLENLAGGDEKFKPHDWEDLKHIIAENNLEILKRKPSDLRRYITWTNETKTKLPSITDFICSQRLFWNPLPESSPETGPLFDCCGTIPFADPNDYKILMNDWPYGITQDVTHLIVWSKLRLPDQKPEGYLTPESTALVESFVERTFTERLASFEDVNARDSVLWFRNWTGLQSVRGLEHVHVLVKDAPLALLEEWTTTHELGPEAILD</sequence>
<dbReference type="GO" id="GO:0006044">
    <property type="term" value="P:N-acetylglucosamine metabolic process"/>
    <property type="evidence" value="ECO:0007669"/>
    <property type="project" value="TreeGrafter"/>
</dbReference>
<evidence type="ECO:0000313" key="2">
    <source>
        <dbReference type="Proteomes" id="UP001166286"/>
    </source>
</evidence>
<dbReference type="PANTHER" id="PTHR35020:SF2">
    <property type="entry name" value="N-ACETYLGLUCOSAMINE-INDUCED PROTEIN 1"/>
    <property type="match status" value="1"/>
</dbReference>
<proteinExistence type="predicted"/>
<keyword evidence="2" id="KW-1185">Reference proteome</keyword>
<dbReference type="PANTHER" id="PTHR35020">
    <property type="entry name" value="N-ACETYLGLUCOSAMINE-INDUCED PROTEIN 1"/>
    <property type="match status" value="1"/>
</dbReference>
<evidence type="ECO:0008006" key="3">
    <source>
        <dbReference type="Google" id="ProtNLM"/>
    </source>
</evidence>
<evidence type="ECO:0000313" key="1">
    <source>
        <dbReference type="EMBL" id="KAK0511722.1"/>
    </source>
</evidence>
<accession>A0AA39V165</accession>
<reference evidence="1" key="1">
    <citation type="submission" date="2023-03" db="EMBL/GenBank/DDBJ databases">
        <title>Complete genome of Cladonia borealis.</title>
        <authorList>
            <person name="Park H."/>
        </authorList>
    </citation>
    <scope>NUCLEOTIDE SEQUENCE</scope>
    <source>
        <strain evidence="1">ANT050790</strain>
    </source>
</reference>